<reference evidence="4 5" key="1">
    <citation type="journal article" date="2019" name="Appl. Environ. Microbiol.">
        <title>Population genetics and characterization of Campylobacter jejuni isolates in western jackdaws and game birds in Finland.</title>
        <authorList>
            <person name="Kovanen S."/>
            <person name="Rossi M."/>
            <person name="Pohja-Mykra M."/>
            <person name="Nieminen T."/>
            <person name="Raunio-Saarnisto M."/>
            <person name="Sauvala M."/>
            <person name="Fredriksson-Ahomaa M."/>
            <person name="Hanninen M.L."/>
            <person name="Kivisto R."/>
        </authorList>
    </citation>
    <scope>NUCLEOTIDE SEQUENCE [LARGE SCALE GENOMIC DNA]</scope>
    <source>
        <strain evidence="2 5">CB296</strain>
        <strain evidence="3 4">CB304</strain>
    </source>
</reference>
<name>A0A431FM09_CAMJU</name>
<dbReference type="EMBL" id="PRCE01000062">
    <property type="protein sequence ID" value="RTJ97852.1"/>
    <property type="molecule type" value="Genomic_DNA"/>
</dbReference>
<gene>
    <name evidence="2" type="ORF">C3H42_09040</name>
    <name evidence="3" type="ORF">C3H48_06890</name>
</gene>
<feature type="region of interest" description="Disordered" evidence="1">
    <location>
        <begin position="199"/>
        <end position="240"/>
    </location>
</feature>
<evidence type="ECO:0000313" key="5">
    <source>
        <dbReference type="Proteomes" id="UP000287237"/>
    </source>
</evidence>
<evidence type="ECO:0008006" key="6">
    <source>
        <dbReference type="Google" id="ProtNLM"/>
    </source>
</evidence>
<dbReference type="Proteomes" id="UP000286791">
    <property type="component" value="Unassembled WGS sequence"/>
</dbReference>
<evidence type="ECO:0000313" key="3">
    <source>
        <dbReference type="EMBL" id="RTJ97852.1"/>
    </source>
</evidence>
<dbReference type="RefSeq" id="WP_126222355.1">
    <property type="nucleotide sequence ID" value="NZ_JBMJAZ010000015.1"/>
</dbReference>
<comment type="caution">
    <text evidence="2">The sequence shown here is derived from an EMBL/GenBank/DDBJ whole genome shotgun (WGS) entry which is preliminary data.</text>
</comment>
<proteinExistence type="predicted"/>
<accession>A0A431FM09</accession>
<evidence type="ECO:0000256" key="1">
    <source>
        <dbReference type="SAM" id="MobiDB-lite"/>
    </source>
</evidence>
<evidence type="ECO:0000313" key="2">
    <source>
        <dbReference type="EMBL" id="RTJ94461.1"/>
    </source>
</evidence>
<sequence>MVTIHTGEIELILCEEAHFHEDYENKIKNIPIVGAKIRIYKVQDKDKDKNKRKLLYDNTANDQGKIEFSNSEIKDGEIKLYIELEHPDFDKEPIGGHVFLRKGLEKQKNPIYFRRTKLRLKHAPFEKLQTPKEFREALEMGHAEGKKTQKEDEELSQDWDSLKTKAEELLERNKAIIEKTYNEETKKIKNQEKLLEQKEKEVKTQSEQDAIDKEKAKIKDKEKKIEEDKGAKNKRHNKQKKDLEKIKDIKALKNFINTRAGADYAEWVVSFALLRHAPHLYHQRINADGIFEDNIGQTGSDPDFLITLEDKKRMIVEVKNYAYSSALNLTDQISYQLKCVKLYGMDYAIACNRSTKITNRANSSFRSIESTKLGNTEEAVYSQNFNKQRFEASIKNNKKYDIEENDKKFFEKNQQARYKGLKSILIKMYQDALNNRSPSWVFIKRLNFRSNLGKINGEDFDLDKHFVNFYANLHSQDRKAISADFQVILEP</sequence>
<dbReference type="AlphaFoldDB" id="A0A431FM09"/>
<protein>
    <recommendedName>
        <fullName evidence="6">Tox-REase-7 domain-containing protein</fullName>
    </recommendedName>
</protein>
<organism evidence="2 5">
    <name type="scientific">Campylobacter jejuni</name>
    <dbReference type="NCBI Taxonomy" id="197"/>
    <lineage>
        <taxon>Bacteria</taxon>
        <taxon>Pseudomonadati</taxon>
        <taxon>Campylobacterota</taxon>
        <taxon>Epsilonproteobacteria</taxon>
        <taxon>Campylobacterales</taxon>
        <taxon>Campylobacteraceae</taxon>
        <taxon>Campylobacter</taxon>
    </lineage>
</organism>
<evidence type="ECO:0000313" key="4">
    <source>
        <dbReference type="Proteomes" id="UP000286791"/>
    </source>
</evidence>
<dbReference type="Proteomes" id="UP000287237">
    <property type="component" value="Unassembled WGS sequence"/>
</dbReference>
<feature type="compositionally biased region" description="Basic and acidic residues" evidence="1">
    <location>
        <begin position="199"/>
        <end position="231"/>
    </location>
</feature>
<dbReference type="EMBL" id="PRCK01000013">
    <property type="protein sequence ID" value="RTJ94461.1"/>
    <property type="molecule type" value="Genomic_DNA"/>
</dbReference>